<dbReference type="InterPro" id="IPR017853">
    <property type="entry name" value="GH"/>
</dbReference>
<dbReference type="Pfam" id="PF11790">
    <property type="entry name" value="Glyco_hydro_cc"/>
    <property type="match status" value="1"/>
</dbReference>
<evidence type="ECO:0000259" key="1">
    <source>
        <dbReference type="Pfam" id="PF00024"/>
    </source>
</evidence>
<feature type="domain" description="Asl1-like glycosyl hydrolase catalytic" evidence="2">
    <location>
        <begin position="84"/>
        <end position="312"/>
    </location>
</feature>
<protein>
    <submittedName>
        <fullName evidence="3">Glycoside hydrolase family 128 protein</fullName>
    </submittedName>
</protein>
<dbReference type="Gene3D" id="3.50.4.10">
    <property type="entry name" value="Hepatocyte Growth Factor"/>
    <property type="match status" value="1"/>
</dbReference>
<dbReference type="Pfam" id="PF00024">
    <property type="entry name" value="PAN_1"/>
    <property type="match status" value="1"/>
</dbReference>
<name>A0A6G1GJN2_9PEZI</name>
<dbReference type="SUPFAM" id="SSF51445">
    <property type="entry name" value="(Trans)glycosidases"/>
    <property type="match status" value="1"/>
</dbReference>
<dbReference type="EMBL" id="ML977206">
    <property type="protein sequence ID" value="KAF1981163.1"/>
    <property type="molecule type" value="Genomic_DNA"/>
</dbReference>
<gene>
    <name evidence="3" type="ORF">K402DRAFT_425627</name>
</gene>
<keyword evidence="3" id="KW-0378">Hydrolase</keyword>
<sequence length="315" mass="33811">MAKPNGELTGTFTSCIQKCAERSGCVLVDYIADQGTCYLKSSVGAKISGSKGVWGAQVKKSTAAATTQTKSTTSSSSSGGNKRGVAYNDGSLASLYKTSNSKVSWGYNWIQWEDDAFKSSGFPFFPMLHDTGADRTASWVSDAKKTGATHALSFNEPDQCGGGGTCMTDPVSTAGDHKEWFKDLEGGSMKIVAPAVTNGPAPMGLDYLKKFLSACEKLTCQIDVVAIHWYSPPVFKDFKSHVEAAYEAGGGRPVWITEFAPSGSTDEKVAFLKEVLPWLDAQDYVEKYAYHWTNEGSDLVQSSALTSIGSVYSTY</sequence>
<dbReference type="InterPro" id="IPR053183">
    <property type="entry name" value="ASL1"/>
</dbReference>
<dbReference type="GO" id="GO:0016787">
    <property type="term" value="F:hydrolase activity"/>
    <property type="evidence" value="ECO:0007669"/>
    <property type="project" value="UniProtKB-KW"/>
</dbReference>
<reference evidence="3" key="1">
    <citation type="journal article" date="2020" name="Stud. Mycol.">
        <title>101 Dothideomycetes genomes: a test case for predicting lifestyles and emergence of pathogens.</title>
        <authorList>
            <person name="Haridas S."/>
            <person name="Albert R."/>
            <person name="Binder M."/>
            <person name="Bloem J."/>
            <person name="Labutti K."/>
            <person name="Salamov A."/>
            <person name="Andreopoulos B."/>
            <person name="Baker S."/>
            <person name="Barry K."/>
            <person name="Bills G."/>
            <person name="Bluhm B."/>
            <person name="Cannon C."/>
            <person name="Castanera R."/>
            <person name="Culley D."/>
            <person name="Daum C."/>
            <person name="Ezra D."/>
            <person name="Gonzalez J."/>
            <person name="Henrissat B."/>
            <person name="Kuo A."/>
            <person name="Liang C."/>
            <person name="Lipzen A."/>
            <person name="Lutzoni F."/>
            <person name="Magnuson J."/>
            <person name="Mondo S."/>
            <person name="Nolan M."/>
            <person name="Ohm R."/>
            <person name="Pangilinan J."/>
            <person name="Park H.-J."/>
            <person name="Ramirez L."/>
            <person name="Alfaro M."/>
            <person name="Sun H."/>
            <person name="Tritt A."/>
            <person name="Yoshinaga Y."/>
            <person name="Zwiers L.-H."/>
            <person name="Turgeon B."/>
            <person name="Goodwin S."/>
            <person name="Spatafora J."/>
            <person name="Crous P."/>
            <person name="Grigoriev I."/>
        </authorList>
    </citation>
    <scope>NUCLEOTIDE SEQUENCE</scope>
    <source>
        <strain evidence="3">CBS 113979</strain>
    </source>
</reference>
<keyword evidence="4" id="KW-1185">Reference proteome</keyword>
<dbReference type="PANTHER" id="PTHR34154:SF10">
    <property type="entry name" value="ASL1-LIKE GLYCOSYL HYDROLASE CATALYTIC DOMAIN-CONTAINING PROTEIN"/>
    <property type="match status" value="1"/>
</dbReference>
<dbReference type="AlphaFoldDB" id="A0A6G1GJN2"/>
<accession>A0A6G1GJN2</accession>
<dbReference type="GO" id="GO:0071966">
    <property type="term" value="P:fungal-type cell wall polysaccharide metabolic process"/>
    <property type="evidence" value="ECO:0007669"/>
    <property type="project" value="TreeGrafter"/>
</dbReference>
<evidence type="ECO:0000259" key="2">
    <source>
        <dbReference type="Pfam" id="PF11790"/>
    </source>
</evidence>
<evidence type="ECO:0000313" key="3">
    <source>
        <dbReference type="EMBL" id="KAF1981163.1"/>
    </source>
</evidence>
<evidence type="ECO:0000313" key="4">
    <source>
        <dbReference type="Proteomes" id="UP000800041"/>
    </source>
</evidence>
<dbReference type="GO" id="GO:0009277">
    <property type="term" value="C:fungal-type cell wall"/>
    <property type="evidence" value="ECO:0007669"/>
    <property type="project" value="TreeGrafter"/>
</dbReference>
<dbReference type="OrthoDB" id="5985073at2759"/>
<organism evidence="3 4">
    <name type="scientific">Aulographum hederae CBS 113979</name>
    <dbReference type="NCBI Taxonomy" id="1176131"/>
    <lineage>
        <taxon>Eukaryota</taxon>
        <taxon>Fungi</taxon>
        <taxon>Dikarya</taxon>
        <taxon>Ascomycota</taxon>
        <taxon>Pezizomycotina</taxon>
        <taxon>Dothideomycetes</taxon>
        <taxon>Pleosporomycetidae</taxon>
        <taxon>Aulographales</taxon>
        <taxon>Aulographaceae</taxon>
    </lineage>
</organism>
<proteinExistence type="predicted"/>
<dbReference type="InterPro" id="IPR003609">
    <property type="entry name" value="Pan_app"/>
</dbReference>
<dbReference type="InterPro" id="IPR024655">
    <property type="entry name" value="Asl1_glyco_hydro_catalytic"/>
</dbReference>
<dbReference type="Proteomes" id="UP000800041">
    <property type="component" value="Unassembled WGS sequence"/>
</dbReference>
<dbReference type="Gene3D" id="3.20.20.80">
    <property type="entry name" value="Glycosidases"/>
    <property type="match status" value="1"/>
</dbReference>
<feature type="domain" description="Apple" evidence="1">
    <location>
        <begin position="11"/>
        <end position="46"/>
    </location>
</feature>
<dbReference type="PANTHER" id="PTHR34154">
    <property type="entry name" value="ALKALI-SENSITIVE LINKAGE PROTEIN 1"/>
    <property type="match status" value="1"/>
</dbReference>